<dbReference type="PANTHER" id="PTHR24320">
    <property type="entry name" value="RETINOL DEHYDROGENASE"/>
    <property type="match status" value="1"/>
</dbReference>
<sequence>MKSSARSILCLGMLSFSAIAWSAGSSSNRRGFLRDANKAAVIIGTASVTGGGVLNKIYQPLPNSLTGQVHVITGASSGLGLESAKRLAAAGATVVMTTRTAAKADVAKSQVQEYLEERSITNSQDNIYVLTLDMDDLATVRSFPDRYSKLLGSRKIDVLMNNIGTISMTREITKDNFEKTFQSNHLGPFLLTAGLYPQMNRNGARIVNVASLAHQFAKVIKTGERGLDMENLNGELSYGLEGWEAYGNTKLENILFTRELQRRANDAGLSWLTVVALHPGVVGTDLWNHTVVAKGGKKNSVQSFTSSLFYKNVLSNEEGANTQIMLASSDISGIGKGRYYDEFGKVVDLDPFARDEKKARELWEVSENLSSCKFNVQ</sequence>
<feature type="chain" id="PRO_5009192607" evidence="3">
    <location>
        <begin position="21"/>
        <end position="377"/>
    </location>
</feature>
<evidence type="ECO:0000256" key="3">
    <source>
        <dbReference type="SAM" id="SignalP"/>
    </source>
</evidence>
<dbReference type="InterPro" id="IPR002347">
    <property type="entry name" value="SDR_fam"/>
</dbReference>
<dbReference type="InterPro" id="IPR036291">
    <property type="entry name" value="NAD(P)-bd_dom_sf"/>
</dbReference>
<dbReference type="InParanoid" id="A0A1E7F3M2"/>
<protein>
    <submittedName>
        <fullName evidence="4">NAD(P)-binding protein</fullName>
    </submittedName>
</protein>
<dbReference type="Pfam" id="PF00106">
    <property type="entry name" value="adh_short"/>
    <property type="match status" value="1"/>
</dbReference>
<evidence type="ECO:0000256" key="1">
    <source>
        <dbReference type="ARBA" id="ARBA00006484"/>
    </source>
</evidence>
<keyword evidence="3" id="KW-0732">Signal</keyword>
<dbReference type="PANTHER" id="PTHR24320:SF148">
    <property type="entry name" value="NAD(P)-BINDING ROSSMANN-FOLD SUPERFAMILY PROTEIN"/>
    <property type="match status" value="1"/>
</dbReference>
<evidence type="ECO:0000313" key="4">
    <source>
        <dbReference type="EMBL" id="OEU12747.1"/>
    </source>
</evidence>
<dbReference type="Gene3D" id="3.40.50.720">
    <property type="entry name" value="NAD(P)-binding Rossmann-like Domain"/>
    <property type="match status" value="1"/>
</dbReference>
<dbReference type="KEGG" id="fcy:FRACYDRAFT_227563"/>
<dbReference type="OrthoDB" id="157221at2759"/>
<name>A0A1E7F3M2_9STRA</name>
<dbReference type="PRINTS" id="PR00081">
    <property type="entry name" value="GDHRDH"/>
</dbReference>
<dbReference type="SUPFAM" id="SSF51735">
    <property type="entry name" value="NAD(P)-binding Rossmann-fold domains"/>
    <property type="match status" value="1"/>
</dbReference>
<accession>A0A1E7F3M2</accession>
<dbReference type="AlphaFoldDB" id="A0A1E7F3M2"/>
<evidence type="ECO:0000256" key="2">
    <source>
        <dbReference type="ARBA" id="ARBA00023002"/>
    </source>
</evidence>
<organism evidence="4 5">
    <name type="scientific">Fragilariopsis cylindrus CCMP1102</name>
    <dbReference type="NCBI Taxonomy" id="635003"/>
    <lineage>
        <taxon>Eukaryota</taxon>
        <taxon>Sar</taxon>
        <taxon>Stramenopiles</taxon>
        <taxon>Ochrophyta</taxon>
        <taxon>Bacillariophyta</taxon>
        <taxon>Bacillariophyceae</taxon>
        <taxon>Bacillariophycidae</taxon>
        <taxon>Bacillariales</taxon>
        <taxon>Bacillariaceae</taxon>
        <taxon>Fragilariopsis</taxon>
    </lineage>
</organism>
<reference evidence="4 5" key="1">
    <citation type="submission" date="2016-09" db="EMBL/GenBank/DDBJ databases">
        <title>Extensive genetic diversity and differential bi-allelic expression allows diatom success in the polar Southern Ocean.</title>
        <authorList>
            <consortium name="DOE Joint Genome Institute"/>
            <person name="Mock T."/>
            <person name="Otillar R.P."/>
            <person name="Strauss J."/>
            <person name="Dupont C."/>
            <person name="Frickenhaus S."/>
            <person name="Maumus F."/>
            <person name="Mcmullan M."/>
            <person name="Sanges R."/>
            <person name="Schmutz J."/>
            <person name="Toseland A."/>
            <person name="Valas R."/>
            <person name="Veluchamy A."/>
            <person name="Ward B.J."/>
            <person name="Allen A."/>
            <person name="Barry K."/>
            <person name="Falciatore A."/>
            <person name="Ferrante M."/>
            <person name="Fortunato A.E."/>
            <person name="Gloeckner G."/>
            <person name="Gruber A."/>
            <person name="Hipkin R."/>
            <person name="Janech M."/>
            <person name="Kroth P."/>
            <person name="Leese F."/>
            <person name="Lindquist E."/>
            <person name="Lyon B.R."/>
            <person name="Martin J."/>
            <person name="Mayer C."/>
            <person name="Parker M."/>
            <person name="Quesneville H."/>
            <person name="Raymond J."/>
            <person name="Uhlig C."/>
            <person name="Valentin K.U."/>
            <person name="Worden A.Z."/>
            <person name="Armbrust E.V."/>
            <person name="Bowler C."/>
            <person name="Green B."/>
            <person name="Moulton V."/>
            <person name="Van Oosterhout C."/>
            <person name="Grigoriev I."/>
        </authorList>
    </citation>
    <scope>NUCLEOTIDE SEQUENCE [LARGE SCALE GENOMIC DNA]</scope>
    <source>
        <strain evidence="4 5">CCMP1102</strain>
    </source>
</reference>
<dbReference type="EMBL" id="KV784364">
    <property type="protein sequence ID" value="OEU12747.1"/>
    <property type="molecule type" value="Genomic_DNA"/>
</dbReference>
<evidence type="ECO:0000313" key="5">
    <source>
        <dbReference type="Proteomes" id="UP000095751"/>
    </source>
</evidence>
<keyword evidence="2" id="KW-0560">Oxidoreductase</keyword>
<proteinExistence type="inferred from homology"/>
<comment type="similarity">
    <text evidence="1">Belongs to the short-chain dehydrogenases/reductases (SDR) family.</text>
</comment>
<dbReference type="GO" id="GO:0016491">
    <property type="term" value="F:oxidoreductase activity"/>
    <property type="evidence" value="ECO:0007669"/>
    <property type="project" value="UniProtKB-KW"/>
</dbReference>
<dbReference type="Proteomes" id="UP000095751">
    <property type="component" value="Unassembled WGS sequence"/>
</dbReference>
<feature type="signal peptide" evidence="3">
    <location>
        <begin position="1"/>
        <end position="20"/>
    </location>
</feature>
<keyword evidence="5" id="KW-1185">Reference proteome</keyword>
<gene>
    <name evidence="4" type="ORF">FRACYDRAFT_227563</name>
</gene>